<dbReference type="OrthoDB" id="629215at2"/>
<sequence>MIFINKWRVLFRWEGYIKEVAFVLLLCCCSTTYAQETDSTLMLPVDSADVFQDSIAFPEFEMPIYTVEDDSTYCNDATERHARRLRFLSPKASYRLAVMLARVKAYAASLKYFSLSRRMQLQATDTAAMAHAGVPVTDSMLQKLIPYLADSIEDSQSDTLLLQNRMAKKGGTRLRSADITAPFRDGEAGIGYGVLLHIKQPVPGNRKSYALFNNVGHMFITLVKFEGDGSHVSRTFGFYPDKENLLSATPLQPLTASMFLNDADHSWDELVARFISRRQFRLILRKIKQYSRERYHLNKNNCTDFGLSVASIAGLKIQETRGSWPLGKGNDPGDTGQSILEGKVLDMSGQGKGSIFMCTIKD</sequence>
<accession>A0A173MGT5</accession>
<name>A0A173MGT5_9BACT</name>
<proteinExistence type="predicted"/>
<keyword evidence="2" id="KW-1185">Reference proteome</keyword>
<dbReference type="KEGG" id="fln:FLA_2660"/>
<gene>
    <name evidence="1" type="ORF">SAMN05421788_107301</name>
</gene>
<protein>
    <recommendedName>
        <fullName evidence="3">DUF4105 domain-containing protein</fullName>
    </recommendedName>
</protein>
<evidence type="ECO:0008006" key="3">
    <source>
        <dbReference type="Google" id="ProtNLM"/>
    </source>
</evidence>
<dbReference type="EMBL" id="FTOR01000007">
    <property type="protein sequence ID" value="SIT27717.1"/>
    <property type="molecule type" value="Genomic_DNA"/>
</dbReference>
<reference evidence="2" key="1">
    <citation type="submission" date="2017-01" db="EMBL/GenBank/DDBJ databases">
        <authorList>
            <person name="Varghese N."/>
            <person name="Submissions S."/>
        </authorList>
    </citation>
    <scope>NUCLEOTIDE SEQUENCE [LARGE SCALE GENOMIC DNA]</scope>
    <source>
        <strain evidence="2">DSM 21054</strain>
    </source>
</reference>
<organism evidence="1 2">
    <name type="scientific">Filimonas lacunae</name>
    <dbReference type="NCBI Taxonomy" id="477680"/>
    <lineage>
        <taxon>Bacteria</taxon>
        <taxon>Pseudomonadati</taxon>
        <taxon>Bacteroidota</taxon>
        <taxon>Chitinophagia</taxon>
        <taxon>Chitinophagales</taxon>
        <taxon>Chitinophagaceae</taxon>
        <taxon>Filimonas</taxon>
    </lineage>
</organism>
<dbReference type="STRING" id="477680.SAMN05421788_107301"/>
<evidence type="ECO:0000313" key="2">
    <source>
        <dbReference type="Proteomes" id="UP000186917"/>
    </source>
</evidence>
<evidence type="ECO:0000313" key="1">
    <source>
        <dbReference type="EMBL" id="SIT27717.1"/>
    </source>
</evidence>
<dbReference type="RefSeq" id="WP_076380935.1">
    <property type="nucleotide sequence ID" value="NZ_AP017422.1"/>
</dbReference>
<dbReference type="AlphaFoldDB" id="A0A173MGT5"/>
<dbReference type="Proteomes" id="UP000186917">
    <property type="component" value="Unassembled WGS sequence"/>
</dbReference>